<feature type="region of interest" description="Disordered" evidence="1">
    <location>
        <begin position="217"/>
        <end position="355"/>
    </location>
</feature>
<keyword evidence="3" id="KW-1185">Reference proteome</keyword>
<dbReference type="EMBL" id="MU001635">
    <property type="protein sequence ID" value="KAF2483764.1"/>
    <property type="molecule type" value="Genomic_DNA"/>
</dbReference>
<feature type="region of interest" description="Disordered" evidence="1">
    <location>
        <begin position="139"/>
        <end position="198"/>
    </location>
</feature>
<reference evidence="2" key="1">
    <citation type="journal article" date="2020" name="Stud. Mycol.">
        <title>101 Dothideomycetes genomes: a test case for predicting lifestyles and emergence of pathogens.</title>
        <authorList>
            <person name="Haridas S."/>
            <person name="Albert R."/>
            <person name="Binder M."/>
            <person name="Bloem J."/>
            <person name="Labutti K."/>
            <person name="Salamov A."/>
            <person name="Andreopoulos B."/>
            <person name="Baker S."/>
            <person name="Barry K."/>
            <person name="Bills G."/>
            <person name="Bluhm B."/>
            <person name="Cannon C."/>
            <person name="Castanera R."/>
            <person name="Culley D."/>
            <person name="Daum C."/>
            <person name="Ezra D."/>
            <person name="Gonzalez J."/>
            <person name="Henrissat B."/>
            <person name="Kuo A."/>
            <person name="Liang C."/>
            <person name="Lipzen A."/>
            <person name="Lutzoni F."/>
            <person name="Magnuson J."/>
            <person name="Mondo S."/>
            <person name="Nolan M."/>
            <person name="Ohm R."/>
            <person name="Pangilinan J."/>
            <person name="Park H.-J."/>
            <person name="Ramirez L."/>
            <person name="Alfaro M."/>
            <person name="Sun H."/>
            <person name="Tritt A."/>
            <person name="Yoshinaga Y."/>
            <person name="Zwiers L.-H."/>
            <person name="Turgeon B."/>
            <person name="Goodwin S."/>
            <person name="Spatafora J."/>
            <person name="Crous P."/>
            <person name="Grigoriev I."/>
        </authorList>
    </citation>
    <scope>NUCLEOTIDE SEQUENCE</scope>
    <source>
        <strain evidence="2">CBS 113389</strain>
    </source>
</reference>
<accession>A0A6A6PVK1</accession>
<dbReference type="Proteomes" id="UP000799767">
    <property type="component" value="Unassembled WGS sequence"/>
</dbReference>
<dbReference type="AlphaFoldDB" id="A0A6A6PVK1"/>
<gene>
    <name evidence="2" type="ORF">BDY17DRAFT_154336</name>
</gene>
<feature type="compositionally biased region" description="Polar residues" evidence="1">
    <location>
        <begin position="1"/>
        <end position="11"/>
    </location>
</feature>
<feature type="compositionally biased region" description="Low complexity" evidence="1">
    <location>
        <begin position="166"/>
        <end position="177"/>
    </location>
</feature>
<dbReference type="GeneID" id="54470655"/>
<feature type="compositionally biased region" description="Acidic residues" evidence="1">
    <location>
        <begin position="217"/>
        <end position="226"/>
    </location>
</feature>
<organism evidence="2 3">
    <name type="scientific">Neohortaea acidophila</name>
    <dbReference type="NCBI Taxonomy" id="245834"/>
    <lineage>
        <taxon>Eukaryota</taxon>
        <taxon>Fungi</taxon>
        <taxon>Dikarya</taxon>
        <taxon>Ascomycota</taxon>
        <taxon>Pezizomycotina</taxon>
        <taxon>Dothideomycetes</taxon>
        <taxon>Dothideomycetidae</taxon>
        <taxon>Mycosphaerellales</taxon>
        <taxon>Teratosphaeriaceae</taxon>
        <taxon>Neohortaea</taxon>
    </lineage>
</organism>
<sequence>MSATVMLNPSGQFHRKPVHGVGAQSSYSDLHHPQQQPHPSQYSDPRPRQSSNSPNPPISHHAPPQPAQQYPYAPRLSTSTSSTMNSSGIQRIPTNSSASLPRRSTSSRSTGTTASATSYVALMRKQKATVWCDRAQHEDPSVLNKKRHDKQRAAMEVAGGRHHTSRISTSSSNPSGASSGGLRGKIRHPGAPKAHAYLGGANMSGAGVPIRLSATEMEGDSSDEDLDSKYGRPPHQRSGSGRSSNGSGARTNSHLGSNADLHPNGLGYVADDQTPVPTHANLNKSDYFDGRGEEDGGTEASEQDFGGIAGLPPSKPRAEQDFKSAEDLKRRGSVDDRAMTMSGQRLFVANPDLSD</sequence>
<dbReference type="RefSeq" id="XP_033590334.1">
    <property type="nucleotide sequence ID" value="XM_033729653.1"/>
</dbReference>
<dbReference type="OrthoDB" id="5385072at2759"/>
<feature type="compositionally biased region" description="Low complexity" evidence="1">
    <location>
        <begin position="237"/>
        <end position="253"/>
    </location>
</feature>
<name>A0A6A6PVK1_9PEZI</name>
<evidence type="ECO:0000313" key="2">
    <source>
        <dbReference type="EMBL" id="KAF2483764.1"/>
    </source>
</evidence>
<feature type="compositionally biased region" description="Low complexity" evidence="1">
    <location>
        <begin position="48"/>
        <end position="87"/>
    </location>
</feature>
<proteinExistence type="predicted"/>
<evidence type="ECO:0000256" key="1">
    <source>
        <dbReference type="SAM" id="MobiDB-lite"/>
    </source>
</evidence>
<feature type="compositionally biased region" description="Low complexity" evidence="1">
    <location>
        <begin position="96"/>
        <end position="118"/>
    </location>
</feature>
<evidence type="ECO:0000313" key="3">
    <source>
        <dbReference type="Proteomes" id="UP000799767"/>
    </source>
</evidence>
<feature type="region of interest" description="Disordered" evidence="1">
    <location>
        <begin position="1"/>
        <end position="118"/>
    </location>
</feature>
<protein>
    <submittedName>
        <fullName evidence="2">Uncharacterized protein</fullName>
    </submittedName>
</protein>
<feature type="compositionally biased region" description="Basic and acidic residues" evidence="1">
    <location>
        <begin position="316"/>
        <end position="338"/>
    </location>
</feature>